<feature type="transmembrane region" description="Helical" evidence="1">
    <location>
        <begin position="16"/>
        <end position="36"/>
    </location>
</feature>
<keyword evidence="3" id="KW-1185">Reference proteome</keyword>
<keyword evidence="1" id="KW-0812">Transmembrane</keyword>
<dbReference type="EMBL" id="QKXH01000003">
    <property type="protein sequence ID" value="PZX94364.1"/>
    <property type="molecule type" value="Genomic_DNA"/>
</dbReference>
<keyword evidence="1" id="KW-1133">Transmembrane helix</keyword>
<name>A0A2W7TXZ6_9FLAO</name>
<reference evidence="2 3" key="1">
    <citation type="submission" date="2018-06" db="EMBL/GenBank/DDBJ databases">
        <title>Flavobacterium sp IMCC34762, genome.</title>
        <authorList>
            <person name="Joung Y."/>
            <person name="Cho J."/>
            <person name="Song J."/>
        </authorList>
    </citation>
    <scope>NUCLEOTIDE SEQUENCE [LARGE SCALE GENOMIC DNA]</scope>
    <source>
        <strain evidence="2 3">IMCC34762</strain>
    </source>
</reference>
<dbReference type="AlphaFoldDB" id="A0A2W7TXZ6"/>
<comment type="caution">
    <text evidence="2">The sequence shown here is derived from an EMBL/GenBank/DDBJ whole genome shotgun (WGS) entry which is preliminary data.</text>
</comment>
<gene>
    <name evidence="2" type="ORF">DOS84_06995</name>
</gene>
<keyword evidence="1" id="KW-0472">Membrane</keyword>
<evidence type="ECO:0000256" key="1">
    <source>
        <dbReference type="SAM" id="Phobius"/>
    </source>
</evidence>
<evidence type="ECO:0000313" key="3">
    <source>
        <dbReference type="Proteomes" id="UP000249177"/>
    </source>
</evidence>
<protein>
    <submittedName>
        <fullName evidence="2">Uncharacterized protein</fullName>
    </submittedName>
</protein>
<dbReference type="Proteomes" id="UP000249177">
    <property type="component" value="Unassembled WGS sequence"/>
</dbReference>
<organism evidence="2 3">
    <name type="scientific">Flavobacterium aquariorum</name>
    <dbReference type="NCBI Taxonomy" id="2217670"/>
    <lineage>
        <taxon>Bacteria</taxon>
        <taxon>Pseudomonadati</taxon>
        <taxon>Bacteroidota</taxon>
        <taxon>Flavobacteriia</taxon>
        <taxon>Flavobacteriales</taxon>
        <taxon>Flavobacteriaceae</taxon>
        <taxon>Flavobacterium</taxon>
    </lineage>
</organism>
<evidence type="ECO:0000313" key="2">
    <source>
        <dbReference type="EMBL" id="PZX94364.1"/>
    </source>
</evidence>
<sequence length="68" mass="7566">MDSLCFGCYSTVTDSKIYFCNFIFLIITKSFFLAPIEVKILISRGSAYKIVTDSGIDVVIKTNAFAPK</sequence>
<proteinExistence type="predicted"/>
<accession>A0A2W7TXZ6</accession>